<feature type="domain" description="PiggyBac transposable element-derived protein" evidence="3">
    <location>
        <begin position="436"/>
        <end position="697"/>
    </location>
</feature>
<keyword evidence="2" id="KW-1133">Transmembrane helix</keyword>
<dbReference type="EMBL" id="ANIZ01002622">
    <property type="protein sequence ID" value="ETI39379.1"/>
    <property type="molecule type" value="Genomic_DNA"/>
</dbReference>
<evidence type="ECO:0000313" key="5">
    <source>
        <dbReference type="Proteomes" id="UP000018721"/>
    </source>
</evidence>
<gene>
    <name evidence="4" type="ORF">F443_15020</name>
</gene>
<dbReference type="HOGENOM" id="CLU_372356_0_0_1"/>
<evidence type="ECO:0000256" key="2">
    <source>
        <dbReference type="SAM" id="Phobius"/>
    </source>
</evidence>
<dbReference type="InterPro" id="IPR029526">
    <property type="entry name" value="PGBD"/>
</dbReference>
<comment type="caution">
    <text evidence="4">The sequence shown here is derived from an EMBL/GenBank/DDBJ whole genome shotgun (WGS) entry which is preliminary data.</text>
</comment>
<organism evidence="4 5">
    <name type="scientific">Phytophthora nicotianae P1569</name>
    <dbReference type="NCBI Taxonomy" id="1317065"/>
    <lineage>
        <taxon>Eukaryota</taxon>
        <taxon>Sar</taxon>
        <taxon>Stramenopiles</taxon>
        <taxon>Oomycota</taxon>
        <taxon>Peronosporomycetes</taxon>
        <taxon>Peronosporales</taxon>
        <taxon>Peronosporaceae</taxon>
        <taxon>Phytophthora</taxon>
    </lineage>
</organism>
<protein>
    <recommendedName>
        <fullName evidence="3">PiggyBac transposable element-derived protein domain-containing protein</fullName>
    </recommendedName>
</protein>
<name>V9EJM0_PHYNI</name>
<keyword evidence="2" id="KW-0812">Transmembrane</keyword>
<evidence type="ECO:0000259" key="3">
    <source>
        <dbReference type="Pfam" id="PF13843"/>
    </source>
</evidence>
<dbReference type="eggNOG" id="ENOG502RZUB">
    <property type="taxonomic scope" value="Eukaryota"/>
</dbReference>
<dbReference type="PANTHER" id="PTHR46599">
    <property type="entry name" value="PIGGYBAC TRANSPOSABLE ELEMENT-DERIVED PROTEIN 4"/>
    <property type="match status" value="1"/>
</dbReference>
<feature type="region of interest" description="Disordered" evidence="1">
    <location>
        <begin position="509"/>
        <end position="528"/>
    </location>
</feature>
<reference evidence="4 5" key="1">
    <citation type="submission" date="2013-11" db="EMBL/GenBank/DDBJ databases">
        <title>The Genome Sequence of Phytophthora parasitica P1569.</title>
        <authorList>
            <consortium name="The Broad Institute Genomics Platform"/>
            <person name="Russ C."/>
            <person name="Tyler B."/>
            <person name="Panabieres F."/>
            <person name="Shan W."/>
            <person name="Tripathy S."/>
            <person name="Grunwald N."/>
            <person name="Machado M."/>
            <person name="Johnson C.S."/>
            <person name="Arredondo F."/>
            <person name="Hong C."/>
            <person name="Coffey M."/>
            <person name="Young S.K."/>
            <person name="Zeng Q."/>
            <person name="Gargeya S."/>
            <person name="Fitzgerald M."/>
            <person name="Abouelleil A."/>
            <person name="Alvarado L."/>
            <person name="Chapman S.B."/>
            <person name="Gainer-Dewar J."/>
            <person name="Goldberg J."/>
            <person name="Griggs A."/>
            <person name="Gujja S."/>
            <person name="Hansen M."/>
            <person name="Howarth C."/>
            <person name="Imamovic A."/>
            <person name="Ireland A."/>
            <person name="Larimer J."/>
            <person name="McCowan C."/>
            <person name="Murphy C."/>
            <person name="Pearson M."/>
            <person name="Poon T.W."/>
            <person name="Priest M."/>
            <person name="Roberts A."/>
            <person name="Saif S."/>
            <person name="Shea T."/>
            <person name="Sykes S."/>
            <person name="Wortman J."/>
            <person name="Nusbaum C."/>
            <person name="Birren B."/>
        </authorList>
    </citation>
    <scope>NUCLEOTIDE SEQUENCE [LARGE SCALE GENOMIC DNA]</scope>
    <source>
        <strain evidence="4 5">P1569</strain>
    </source>
</reference>
<accession>V9EJM0</accession>
<dbReference type="Pfam" id="PF13843">
    <property type="entry name" value="DDE_Tnp_1_7"/>
    <property type="match status" value="1"/>
</dbReference>
<feature type="transmembrane region" description="Helical" evidence="2">
    <location>
        <begin position="680"/>
        <end position="700"/>
    </location>
</feature>
<feature type="compositionally biased region" description="Acidic residues" evidence="1">
    <location>
        <begin position="211"/>
        <end position="238"/>
    </location>
</feature>
<evidence type="ECO:0000256" key="1">
    <source>
        <dbReference type="SAM" id="MobiDB-lite"/>
    </source>
</evidence>
<dbReference type="Proteomes" id="UP000018721">
    <property type="component" value="Unassembled WGS sequence"/>
</dbReference>
<dbReference type="AlphaFoldDB" id="V9EJM0"/>
<evidence type="ECO:0000313" key="4">
    <source>
        <dbReference type="EMBL" id="ETI39379.1"/>
    </source>
</evidence>
<feature type="region of interest" description="Disordered" evidence="1">
    <location>
        <begin position="171"/>
        <end position="238"/>
    </location>
</feature>
<proteinExistence type="predicted"/>
<keyword evidence="2" id="KW-0472">Membrane</keyword>
<dbReference type="PANTHER" id="PTHR46599:SF3">
    <property type="entry name" value="PIGGYBAC TRANSPOSABLE ELEMENT-DERIVED PROTEIN 4"/>
    <property type="match status" value="1"/>
</dbReference>
<feature type="compositionally biased region" description="Basic and acidic residues" evidence="1">
    <location>
        <begin position="64"/>
        <end position="78"/>
    </location>
</feature>
<feature type="region of interest" description="Disordered" evidence="1">
    <location>
        <begin position="55"/>
        <end position="151"/>
    </location>
</feature>
<keyword evidence="5" id="KW-1185">Reference proteome</keyword>
<sequence>MGKQAAYLALLERERVGAEEDAHAAGKPVPKAAQKRLDKELKDAQEIRAMARAAAAATKKKMAQMKERRRLEMEEKRGATARVASQERVGKAPPKAKEAKAPATLEATGKKKRRTCPHVAEEEDADSESISFSGDSPSVRRRAKPSADPISALETSICPAARALDLDIPDDISIGGEAQEEEAAPAAADTGMTSKIEGDSSDSESWYVESRDDELCEELEEEAEDKAEDGESSDEGLDGAELIAREKKKTYQKLASQRLKVATEKLPRDWDDTLSEWPKLTKAEMAVLAQDSKALQILRGGGWELDPECFPVGGGYTNLSSGEQGPTDEVLAKSNRYYDQHLNERVDKMFQKQSDAGKGKSREEVLDAETKKHKQIKGYEIVRCIGLLVARMLCPHSRRLADHWATATTEAIPGEPTFLQQHGPTRRNGYGREDCPVQEKMQETFRAGYHLPAVFSFDEAVIPSRSRHNVTRQYLKDKPHTWGTKMFMACCAETSYCIRLEVLCGKDHHSSELGGEDPQKFSADPNSGPAAVVRNLHEVLPPPVDGVFHAVVTDRFYTSVQLALQLLGRSVYSIGTIQPNRVGYLTEVTAKSKSRPHGVARGTTKMAVAKAVPEMTALLWWDSSRAMETCERRIPGGKKMVVPCPSMMRDYQRWMGGVDIHDQLRLQRYSVQLWVVFRKYYKTIFLGLVDMAIVNAFIIFREARKMNIGVGSADHAKFMSMLQAQMLELKDSDFADVIRGLVHLLVM</sequence>